<evidence type="ECO:0000259" key="8">
    <source>
        <dbReference type="SMART" id="SM01372"/>
    </source>
</evidence>
<evidence type="ECO:0000256" key="5">
    <source>
        <dbReference type="ARBA" id="ARBA00023163"/>
    </source>
</evidence>
<dbReference type="GO" id="GO:0000981">
    <property type="term" value="F:DNA-binding transcription factor activity, RNA polymerase II-specific"/>
    <property type="evidence" value="ECO:0007669"/>
    <property type="project" value="TreeGrafter"/>
</dbReference>
<dbReference type="SMART" id="SM01372">
    <property type="entry name" value="E2F_TDP"/>
    <property type="match status" value="1"/>
</dbReference>
<evidence type="ECO:0000256" key="4">
    <source>
        <dbReference type="ARBA" id="ARBA00023125"/>
    </source>
</evidence>
<keyword evidence="10" id="KW-1185">Reference proteome</keyword>
<gene>
    <name evidence="9" type="ORF">TUBRATIS_23850</name>
</gene>
<evidence type="ECO:0000313" key="9">
    <source>
        <dbReference type="EMBL" id="RVD91173.1"/>
    </source>
</evidence>
<keyword evidence="4 7" id="KW-0238">DNA-binding</keyword>
<dbReference type="PANTHER" id="PTHR12081">
    <property type="entry name" value="TRANSCRIPTION FACTOR E2F"/>
    <property type="match status" value="1"/>
</dbReference>
<dbReference type="GO" id="GO:0000978">
    <property type="term" value="F:RNA polymerase II cis-regulatory region sequence-specific DNA binding"/>
    <property type="evidence" value="ECO:0007669"/>
    <property type="project" value="InterPro"/>
</dbReference>
<reference evidence="9 10" key="1">
    <citation type="submission" date="2018-10" db="EMBL/GenBank/DDBJ databases">
        <title>Draft genome sequence of the microsporidian Tubulinosema ratisbonensis.</title>
        <authorList>
            <person name="Polonais V."/>
            <person name="Peyretaillade E."/>
            <person name="Niehus S."/>
            <person name="Wawrzyniak I."/>
            <person name="Franchet A."/>
            <person name="Gaspin C."/>
            <person name="Reichstadt M."/>
            <person name="Belser C."/>
            <person name="Labadie K."/>
            <person name="Delbac F."/>
            <person name="Ferrandon D."/>
        </authorList>
    </citation>
    <scope>NUCLEOTIDE SEQUENCE [LARGE SCALE GENOMIC DNA]</scope>
    <source>
        <strain evidence="9 10">Franzen</strain>
    </source>
</reference>
<dbReference type="InterPro" id="IPR036388">
    <property type="entry name" value="WH-like_DNA-bd_sf"/>
</dbReference>
<proteinExistence type="inferred from homology"/>
<evidence type="ECO:0000313" key="10">
    <source>
        <dbReference type="Proteomes" id="UP000282876"/>
    </source>
</evidence>
<dbReference type="STRING" id="291195.A0A437AJ11"/>
<dbReference type="FunFam" id="1.10.10.10:FF:000458">
    <property type="entry name" value="E2F-like (Mammalian transcription factor)"/>
    <property type="match status" value="1"/>
</dbReference>
<dbReference type="EMBL" id="RCSS01000621">
    <property type="protein sequence ID" value="RVD91173.1"/>
    <property type="molecule type" value="Genomic_DNA"/>
</dbReference>
<sequence>MNSEFTSEFNSEMNYSTCKSEKSENTLLNLTKRFLQILSEAPDQSLDLNTASYLLNVSKRRIYDITNVLEGLDLIKKPHVNTVKWIGDDINLYINGSIGLEDEENYIENEINRVNNEIEALHSDINDFLSVSSSVNSRFVRIEELKRVRKFKDKILLIVKISENTKIEFKENNKGSELEITDNGEQVRLFHIEDE</sequence>
<dbReference type="SUPFAM" id="SSF46785">
    <property type="entry name" value="Winged helix' DNA-binding domain"/>
    <property type="match status" value="1"/>
</dbReference>
<dbReference type="SUPFAM" id="SSF144074">
    <property type="entry name" value="E2F-DP heterodimerization region"/>
    <property type="match status" value="1"/>
</dbReference>
<evidence type="ECO:0000256" key="7">
    <source>
        <dbReference type="RuleBase" id="RU003796"/>
    </source>
</evidence>
<comment type="similarity">
    <text evidence="2 7">Belongs to the E2F/DP family.</text>
</comment>
<accession>A0A437AJ11</accession>
<dbReference type="GO" id="GO:0090575">
    <property type="term" value="C:RNA polymerase II transcription regulator complex"/>
    <property type="evidence" value="ECO:0007669"/>
    <property type="project" value="TreeGrafter"/>
</dbReference>
<dbReference type="Gene3D" id="6.10.250.540">
    <property type="match status" value="1"/>
</dbReference>
<comment type="subcellular location">
    <subcellularLocation>
        <location evidence="1 7">Nucleus</location>
    </subcellularLocation>
</comment>
<evidence type="ECO:0000256" key="1">
    <source>
        <dbReference type="ARBA" id="ARBA00004123"/>
    </source>
</evidence>
<dbReference type="Pfam" id="PF02319">
    <property type="entry name" value="WHD_E2F_TDP"/>
    <property type="match status" value="1"/>
</dbReference>
<dbReference type="InterPro" id="IPR036390">
    <property type="entry name" value="WH_DNA-bd_sf"/>
</dbReference>
<keyword evidence="6 7" id="KW-0539">Nucleus</keyword>
<dbReference type="VEuPathDB" id="MicrosporidiaDB:TUBRATIS_23850"/>
<dbReference type="InterPro" id="IPR015633">
    <property type="entry name" value="E2F"/>
</dbReference>
<dbReference type="AlphaFoldDB" id="A0A437AJ11"/>
<evidence type="ECO:0000256" key="3">
    <source>
        <dbReference type="ARBA" id="ARBA00023015"/>
    </source>
</evidence>
<comment type="caution">
    <text evidence="9">The sequence shown here is derived from an EMBL/GenBank/DDBJ whole genome shotgun (WGS) entry which is preliminary data.</text>
</comment>
<keyword evidence="3 7" id="KW-0805">Transcription regulation</keyword>
<dbReference type="OrthoDB" id="1743261at2759"/>
<dbReference type="Gene3D" id="1.10.10.10">
    <property type="entry name" value="Winged helix-like DNA-binding domain superfamily/Winged helix DNA-binding domain"/>
    <property type="match status" value="1"/>
</dbReference>
<dbReference type="Proteomes" id="UP000282876">
    <property type="component" value="Unassembled WGS sequence"/>
</dbReference>
<dbReference type="PANTHER" id="PTHR12081:SF18">
    <property type="entry name" value="TRANSCRIPTION FACTOR E2F2-RELATED"/>
    <property type="match status" value="1"/>
</dbReference>
<evidence type="ECO:0000256" key="6">
    <source>
        <dbReference type="ARBA" id="ARBA00023242"/>
    </source>
</evidence>
<feature type="domain" description="E2F/DP family winged-helix DNA-binding" evidence="8">
    <location>
        <begin position="22"/>
        <end position="87"/>
    </location>
</feature>
<name>A0A437AJ11_9MICR</name>
<dbReference type="InterPro" id="IPR037241">
    <property type="entry name" value="E2F-DP_heterodim"/>
</dbReference>
<keyword evidence="5 7" id="KW-0804">Transcription</keyword>
<evidence type="ECO:0000256" key="2">
    <source>
        <dbReference type="ARBA" id="ARBA00010940"/>
    </source>
</evidence>
<dbReference type="InterPro" id="IPR003316">
    <property type="entry name" value="E2F_WHTH_DNA-bd_dom"/>
</dbReference>
<protein>
    <submittedName>
        <fullName evidence="9">E2F DP transcription factor</fullName>
    </submittedName>
</protein>
<organism evidence="9 10">
    <name type="scientific">Tubulinosema ratisbonensis</name>
    <dbReference type="NCBI Taxonomy" id="291195"/>
    <lineage>
        <taxon>Eukaryota</taxon>
        <taxon>Fungi</taxon>
        <taxon>Fungi incertae sedis</taxon>
        <taxon>Microsporidia</taxon>
        <taxon>Tubulinosematoidea</taxon>
        <taxon>Tubulinosematidae</taxon>
        <taxon>Tubulinosema</taxon>
    </lineage>
</organism>